<keyword evidence="14" id="KW-0560">Oxidoreductase</keyword>
<dbReference type="PIRSF" id="PIRSF000178">
    <property type="entry name" value="SDH_cyt_b560"/>
    <property type="match status" value="1"/>
</dbReference>
<feature type="transmembrane region" description="Helical" evidence="13">
    <location>
        <begin position="21"/>
        <end position="45"/>
    </location>
</feature>
<comment type="subunit">
    <text evidence="11">Part of an enzyme complex containing four subunits: a flavoprotein, an iron-sulfur protein, plus two membrane-anchoring proteins, SdhC and SdhD. The complex can form homotrimers.</text>
</comment>
<evidence type="ECO:0000256" key="11">
    <source>
        <dbReference type="ARBA" id="ARBA00025912"/>
    </source>
</evidence>
<keyword evidence="9 12" id="KW-0408">Iron</keyword>
<dbReference type="InterPro" id="IPR034804">
    <property type="entry name" value="SQR/QFR_C/D"/>
</dbReference>
<evidence type="ECO:0000256" key="8">
    <source>
        <dbReference type="ARBA" id="ARBA00022989"/>
    </source>
</evidence>
<dbReference type="GO" id="GO:0016020">
    <property type="term" value="C:membrane"/>
    <property type="evidence" value="ECO:0007669"/>
    <property type="project" value="UniProtKB-SubCell"/>
</dbReference>
<keyword evidence="5 12" id="KW-0349">Heme</keyword>
<comment type="similarity">
    <text evidence="3">Belongs to the cytochrome b560 family.</text>
</comment>
<keyword evidence="15" id="KW-1185">Reference proteome</keyword>
<dbReference type="Pfam" id="PF01127">
    <property type="entry name" value="Sdh_cyt"/>
    <property type="match status" value="1"/>
</dbReference>
<proteinExistence type="inferred from homology"/>
<feature type="transmembrane region" description="Helical" evidence="13">
    <location>
        <begin position="65"/>
        <end position="83"/>
    </location>
</feature>
<keyword evidence="10 13" id="KW-0472">Membrane</keyword>
<keyword evidence="6 13" id="KW-0812">Transmembrane</keyword>
<reference evidence="14 15" key="1">
    <citation type="journal article" date="2012" name="J. Bacteriol.">
        <title>Draft Genome Sequence of the Purple Photosynthetic Bacterium Phaeospirillum molischianum DSM120, a Particularly Versatile Bacterium.</title>
        <authorList>
            <person name="Duquesne K."/>
            <person name="Prima V."/>
            <person name="Ji B."/>
            <person name="Rouy Z."/>
            <person name="Medigue C."/>
            <person name="Talla E."/>
            <person name="Sturgis J.N."/>
        </authorList>
    </citation>
    <scope>NUCLEOTIDE SEQUENCE [LARGE SCALE GENOMIC DNA]</scope>
    <source>
        <strain evidence="15">DSM120</strain>
    </source>
</reference>
<dbReference type="GO" id="GO:0046872">
    <property type="term" value="F:metal ion binding"/>
    <property type="evidence" value="ECO:0007669"/>
    <property type="project" value="UniProtKB-KW"/>
</dbReference>
<dbReference type="EMBL" id="CAHP01000023">
    <property type="protein sequence ID" value="CCG41944.1"/>
    <property type="molecule type" value="Genomic_DNA"/>
</dbReference>
<feature type="transmembrane region" description="Helical" evidence="13">
    <location>
        <begin position="104"/>
        <end position="123"/>
    </location>
</feature>
<organism evidence="14 15">
    <name type="scientific">Magnetospirillum molischianum DSM 120</name>
    <dbReference type="NCBI Taxonomy" id="1150626"/>
    <lineage>
        <taxon>Bacteria</taxon>
        <taxon>Pseudomonadati</taxon>
        <taxon>Pseudomonadota</taxon>
        <taxon>Alphaproteobacteria</taxon>
        <taxon>Rhodospirillales</taxon>
        <taxon>Rhodospirillaceae</taxon>
        <taxon>Magnetospirillum</taxon>
    </lineage>
</organism>
<dbReference type="InterPro" id="IPR000701">
    <property type="entry name" value="SuccDH_FuR_B_TM-su"/>
</dbReference>
<evidence type="ECO:0000313" key="14">
    <source>
        <dbReference type="EMBL" id="CCG41944.1"/>
    </source>
</evidence>
<dbReference type="OrthoDB" id="9799441at2"/>
<evidence type="ECO:0000256" key="13">
    <source>
        <dbReference type="SAM" id="Phobius"/>
    </source>
</evidence>
<evidence type="ECO:0000256" key="12">
    <source>
        <dbReference type="PIRSR" id="PIRSR000178-1"/>
    </source>
</evidence>
<dbReference type="SUPFAM" id="SSF81343">
    <property type="entry name" value="Fumarate reductase respiratory complex transmembrane subunits"/>
    <property type="match status" value="1"/>
</dbReference>
<name>H8FUA6_MAGML</name>
<dbReference type="CDD" id="cd03499">
    <property type="entry name" value="SQR_TypeC_SdhC"/>
    <property type="match status" value="1"/>
</dbReference>
<dbReference type="STRING" id="1150626.PHAMO_30100"/>
<evidence type="ECO:0000256" key="10">
    <source>
        <dbReference type="ARBA" id="ARBA00023136"/>
    </source>
</evidence>
<evidence type="ECO:0000256" key="5">
    <source>
        <dbReference type="ARBA" id="ARBA00022617"/>
    </source>
</evidence>
<evidence type="ECO:0000256" key="3">
    <source>
        <dbReference type="ARBA" id="ARBA00007244"/>
    </source>
</evidence>
<keyword evidence="7 12" id="KW-0479">Metal-binding</keyword>
<dbReference type="InterPro" id="IPR018495">
    <property type="entry name" value="Succ_DH_cyt_bsu_CS"/>
</dbReference>
<dbReference type="GO" id="GO:0006099">
    <property type="term" value="P:tricarboxylic acid cycle"/>
    <property type="evidence" value="ECO:0007669"/>
    <property type="project" value="InterPro"/>
</dbReference>
<dbReference type="RefSeq" id="WP_002729471.1">
    <property type="nucleotide sequence ID" value="NZ_CAHP01000023.1"/>
</dbReference>
<dbReference type="GO" id="GO:0009055">
    <property type="term" value="F:electron transfer activity"/>
    <property type="evidence" value="ECO:0007669"/>
    <property type="project" value="InterPro"/>
</dbReference>
<dbReference type="NCBIfam" id="TIGR02970">
    <property type="entry name" value="succ_dehyd_cytB"/>
    <property type="match status" value="1"/>
</dbReference>
<evidence type="ECO:0000256" key="4">
    <source>
        <dbReference type="ARBA" id="ARBA00020076"/>
    </source>
</evidence>
<dbReference type="GO" id="GO:0016491">
    <property type="term" value="F:oxidoreductase activity"/>
    <property type="evidence" value="ECO:0007669"/>
    <property type="project" value="UniProtKB-KW"/>
</dbReference>
<evidence type="ECO:0000256" key="7">
    <source>
        <dbReference type="ARBA" id="ARBA00022723"/>
    </source>
</evidence>
<dbReference type="eggNOG" id="COG2009">
    <property type="taxonomic scope" value="Bacteria"/>
</dbReference>
<dbReference type="PANTHER" id="PTHR10978:SF5">
    <property type="entry name" value="SUCCINATE DEHYDROGENASE CYTOCHROME B560 SUBUNIT, MITOCHONDRIAL"/>
    <property type="match status" value="1"/>
</dbReference>
<keyword evidence="8 13" id="KW-1133">Transmembrane helix</keyword>
<feature type="binding site" description="axial binding residue" evidence="12">
    <location>
        <position position="81"/>
    </location>
    <ligand>
        <name>heme</name>
        <dbReference type="ChEBI" id="CHEBI:30413"/>
        <note>ligand shared with second transmembrane subunit</note>
    </ligand>
    <ligandPart>
        <name>Fe</name>
        <dbReference type="ChEBI" id="CHEBI:18248"/>
    </ligandPart>
</feature>
<dbReference type="Proteomes" id="UP000004169">
    <property type="component" value="Unassembled WGS sequence"/>
</dbReference>
<comment type="caution">
    <text evidence="14">The sequence shown here is derived from an EMBL/GenBank/DDBJ whole genome shotgun (WGS) entry which is preliminary data.</text>
</comment>
<evidence type="ECO:0000256" key="9">
    <source>
        <dbReference type="ARBA" id="ARBA00023004"/>
    </source>
</evidence>
<dbReference type="PANTHER" id="PTHR10978">
    <property type="entry name" value="SUCCINATE DEHYDROGENASE CYTOCHROME B560 SUBUNIT"/>
    <property type="match status" value="1"/>
</dbReference>
<sequence length="125" mass="13511">MTKRDRPLSPHLQIYKMPFTAVLSISHRITGVVMAVGTLVLAYWLAAAAYGPDAYATAQAVLGSVPGRLLLFGWSVALFYHLCNGIRHMFWDAGMGFEIRDAVKSGYITVGAALALTILAWAIGV</sequence>
<comment type="cofactor">
    <cofactor evidence="12">
        <name>heme</name>
        <dbReference type="ChEBI" id="CHEBI:30413"/>
    </cofactor>
    <text evidence="12">The heme is bound between the two transmembrane subunits.</text>
</comment>
<evidence type="ECO:0000256" key="1">
    <source>
        <dbReference type="ARBA" id="ARBA00004050"/>
    </source>
</evidence>
<comment type="function">
    <text evidence="1">Membrane-anchoring subunit of succinate dehydrogenase (SDH).</text>
</comment>
<evidence type="ECO:0000313" key="15">
    <source>
        <dbReference type="Proteomes" id="UP000004169"/>
    </source>
</evidence>
<protein>
    <recommendedName>
        <fullName evidence="4">Succinate dehydrogenase cytochrome b556 subunit</fullName>
    </recommendedName>
</protein>
<accession>H8FUA6</accession>
<dbReference type="PROSITE" id="PS01001">
    <property type="entry name" value="SDH_CYT_2"/>
    <property type="match status" value="1"/>
</dbReference>
<dbReference type="Gene3D" id="1.20.1300.10">
    <property type="entry name" value="Fumarate reductase/succinate dehydrogenase, transmembrane subunit"/>
    <property type="match status" value="1"/>
</dbReference>
<dbReference type="InterPro" id="IPR014314">
    <property type="entry name" value="Succ_DH_cytb556"/>
</dbReference>
<comment type="subcellular location">
    <subcellularLocation>
        <location evidence="2">Membrane</location>
        <topology evidence="2">Multi-pass membrane protein</topology>
    </subcellularLocation>
</comment>
<evidence type="ECO:0000256" key="6">
    <source>
        <dbReference type="ARBA" id="ARBA00022692"/>
    </source>
</evidence>
<dbReference type="AlphaFoldDB" id="H8FUA6"/>
<evidence type="ECO:0000256" key="2">
    <source>
        <dbReference type="ARBA" id="ARBA00004141"/>
    </source>
</evidence>
<gene>
    <name evidence="14" type="primary">sdhC</name>
    <name evidence="14" type="ORF">PHAMO_30100</name>
</gene>